<feature type="domain" description="Zn(2)-C6 fungal-type" evidence="9">
    <location>
        <begin position="92"/>
        <end position="123"/>
    </location>
</feature>
<dbReference type="STRING" id="90262.A0A1X2HZE0"/>
<dbReference type="InterPro" id="IPR036864">
    <property type="entry name" value="Zn2-C6_fun-type_DNA-bd_sf"/>
</dbReference>
<dbReference type="Proteomes" id="UP000193560">
    <property type="component" value="Unassembled WGS sequence"/>
</dbReference>
<evidence type="ECO:0000256" key="7">
    <source>
        <dbReference type="ARBA" id="ARBA00023242"/>
    </source>
</evidence>
<dbReference type="PANTHER" id="PTHR31313:SF81">
    <property type="entry name" value="TY1 ENHANCER ACTIVATOR"/>
    <property type="match status" value="1"/>
</dbReference>
<dbReference type="PANTHER" id="PTHR31313">
    <property type="entry name" value="TY1 ENHANCER ACTIVATOR"/>
    <property type="match status" value="1"/>
</dbReference>
<keyword evidence="4" id="KW-0805">Transcription regulation</keyword>
<dbReference type="SMART" id="SM00906">
    <property type="entry name" value="Fungal_trans"/>
    <property type="match status" value="1"/>
</dbReference>
<sequence>MDPTQSNSQYASPWISQSSTSPSASSSSALNNTSSQYIYQQQQQQQQQQQPQSQQQHHLQQQQQQQQQAYHSPETLPPPSASQNKRSRISRACDTCRKKKIKCDVDNCHPCTTCKQYDWECTFNDTARKRGPPKGYIEGLEARLKRMEQLLGKIQSDETNDRNPTNMAAPPSSTAYHSNETGTNLGGSPSYSASSPAHSGQNSPQSIHESGDGELSGESYLPTKGKVVRYLGSSSGLYLVNDILKNKDQDTNEPSTSAPSPTSNSNGKLGTSGSNVPGGNTTHSTSLSSHEPLSSNRHHLPPPPPPSNHQTTTASSNVAGSPSSLSAASKDFDGNFTSLETKQGTYRLRRMNGFDDDLVLVRDETEDETRTQLAAATEQETMDSIIPRSMLASLVKIYFDARCTTLPILDEEEFISSFEGKTLPPPAPLLTYAICSYACFLVPSDHPLFTESGLERNQIFHALIDRAGIFIRSEYLIPRIQTIQALVLLCAHPTYSSKSYRNWLLAGMAVRMAQDLGLHRSVSTAGTANEIIEKRRRLWYSVYVTDRWCCSVMGRPLAIADSDCDVDLPNVDAVDQPGKYTMFVNLVKLSGILGEILRRIYSPKAKAMGYATHIMEQTVWSLDKMLKEWFDHVPSECLITQQQLSDMKGIERTQEAKFRAGGPLTVCFYAVVVLLFRPFIVFECNNHHSSKLFKDAPKRCMEAARNAIDVARYIPEGEIPRYGWNFAAYSVFQASLIHVYNCTSSDPVVAQSSRDYIRISIDECMAPMTKDIPFGPPAVQFLENLLHLMKADPSFMRTDSPNENTSSATHHSTSEPSNQQSTPGDTATTSTSASRNTKHVAQRPPYPSETSQYIPNSILTDTGSYPRPTSTADQQQMQQSASPMSVHQIVTGMNQPSVPIPSTINAPPPINNGRTSTSTNNDYASNPMDLINLALTQDSLLEGQSNQLTQDTWKLLLTSAGTPFTNNASSGSEFQVSWENMFMEGQGDPNFAP</sequence>
<feature type="compositionally biased region" description="Low complexity" evidence="8">
    <location>
        <begin position="252"/>
        <end position="266"/>
    </location>
</feature>
<organism evidence="10 11">
    <name type="scientific">Absidia repens</name>
    <dbReference type="NCBI Taxonomy" id="90262"/>
    <lineage>
        <taxon>Eukaryota</taxon>
        <taxon>Fungi</taxon>
        <taxon>Fungi incertae sedis</taxon>
        <taxon>Mucoromycota</taxon>
        <taxon>Mucoromycotina</taxon>
        <taxon>Mucoromycetes</taxon>
        <taxon>Mucorales</taxon>
        <taxon>Cunninghamellaceae</taxon>
        <taxon>Absidia</taxon>
    </lineage>
</organism>
<feature type="compositionally biased region" description="Polar residues" evidence="8">
    <location>
        <begin position="1"/>
        <end position="11"/>
    </location>
</feature>
<feature type="region of interest" description="Disordered" evidence="8">
    <location>
        <begin position="794"/>
        <end position="880"/>
    </location>
</feature>
<feature type="compositionally biased region" description="Low complexity" evidence="8">
    <location>
        <begin position="12"/>
        <end position="68"/>
    </location>
</feature>
<keyword evidence="11" id="KW-1185">Reference proteome</keyword>
<dbReference type="Gene3D" id="4.10.240.10">
    <property type="entry name" value="Zn(2)-C6 fungal-type DNA-binding domain"/>
    <property type="match status" value="1"/>
</dbReference>
<comment type="caution">
    <text evidence="10">The sequence shown here is derived from an EMBL/GenBank/DDBJ whole genome shotgun (WGS) entry which is preliminary data.</text>
</comment>
<dbReference type="PROSITE" id="PS50048">
    <property type="entry name" value="ZN2_CY6_FUNGAL_2"/>
    <property type="match status" value="1"/>
</dbReference>
<feature type="compositionally biased region" description="Polar residues" evidence="8">
    <location>
        <begin position="310"/>
        <end position="327"/>
    </location>
</feature>
<feature type="region of interest" description="Disordered" evidence="8">
    <location>
        <begin position="1"/>
        <end position="89"/>
    </location>
</feature>
<dbReference type="SMART" id="SM00066">
    <property type="entry name" value="GAL4"/>
    <property type="match status" value="1"/>
</dbReference>
<dbReference type="AlphaFoldDB" id="A0A1X2HZE0"/>
<feature type="compositionally biased region" description="Polar residues" evidence="8">
    <location>
        <begin position="797"/>
        <end position="825"/>
    </location>
</feature>
<evidence type="ECO:0000256" key="1">
    <source>
        <dbReference type="ARBA" id="ARBA00004123"/>
    </source>
</evidence>
<evidence type="ECO:0000256" key="2">
    <source>
        <dbReference type="ARBA" id="ARBA00022723"/>
    </source>
</evidence>
<evidence type="ECO:0000256" key="8">
    <source>
        <dbReference type="SAM" id="MobiDB-lite"/>
    </source>
</evidence>
<dbReference type="CDD" id="cd15486">
    <property type="entry name" value="ZIP_Sip4"/>
    <property type="match status" value="1"/>
</dbReference>
<evidence type="ECO:0000313" key="11">
    <source>
        <dbReference type="Proteomes" id="UP000193560"/>
    </source>
</evidence>
<feature type="compositionally biased region" description="Polar residues" evidence="8">
    <location>
        <begin position="162"/>
        <end position="183"/>
    </location>
</feature>
<feature type="region of interest" description="Disordered" evidence="8">
    <location>
        <begin position="247"/>
        <end position="336"/>
    </location>
</feature>
<dbReference type="CDD" id="cd00067">
    <property type="entry name" value="GAL4"/>
    <property type="match status" value="1"/>
</dbReference>
<accession>A0A1X2HZE0</accession>
<comment type="subcellular location">
    <subcellularLocation>
        <location evidence="1">Nucleus</location>
    </subcellularLocation>
</comment>
<name>A0A1X2HZE0_9FUNG</name>
<dbReference type="SUPFAM" id="SSF57701">
    <property type="entry name" value="Zn2/Cys6 DNA-binding domain"/>
    <property type="match status" value="1"/>
</dbReference>
<dbReference type="Pfam" id="PF00172">
    <property type="entry name" value="Zn_clus"/>
    <property type="match status" value="1"/>
</dbReference>
<dbReference type="OrthoDB" id="1924787at2759"/>
<dbReference type="GO" id="GO:0005634">
    <property type="term" value="C:nucleus"/>
    <property type="evidence" value="ECO:0007669"/>
    <property type="project" value="UniProtKB-SubCell"/>
</dbReference>
<feature type="compositionally biased region" description="Low complexity" evidence="8">
    <location>
        <begin position="868"/>
        <end position="880"/>
    </location>
</feature>
<feature type="compositionally biased region" description="Low complexity" evidence="8">
    <location>
        <begin position="281"/>
        <end position="295"/>
    </location>
</feature>
<reference evidence="10 11" key="1">
    <citation type="submission" date="2016-07" db="EMBL/GenBank/DDBJ databases">
        <title>Pervasive Adenine N6-methylation of Active Genes in Fungi.</title>
        <authorList>
            <consortium name="DOE Joint Genome Institute"/>
            <person name="Mondo S.J."/>
            <person name="Dannebaum R.O."/>
            <person name="Kuo R.C."/>
            <person name="Labutti K."/>
            <person name="Haridas S."/>
            <person name="Kuo A."/>
            <person name="Salamov A."/>
            <person name="Ahrendt S.R."/>
            <person name="Lipzen A."/>
            <person name="Sullivan W."/>
            <person name="Andreopoulos W.B."/>
            <person name="Clum A."/>
            <person name="Lindquist E."/>
            <person name="Daum C."/>
            <person name="Ramamoorthy G.K."/>
            <person name="Gryganskyi A."/>
            <person name="Culley D."/>
            <person name="Magnuson J.K."/>
            <person name="James T.Y."/>
            <person name="O'Malley M.A."/>
            <person name="Stajich J.E."/>
            <person name="Spatafora J.W."/>
            <person name="Visel A."/>
            <person name="Grigoriev I.V."/>
        </authorList>
    </citation>
    <scope>NUCLEOTIDE SEQUENCE [LARGE SCALE GENOMIC DNA]</scope>
    <source>
        <strain evidence="10 11">NRRL 1336</strain>
    </source>
</reference>
<keyword evidence="6" id="KW-0804">Transcription</keyword>
<evidence type="ECO:0000256" key="3">
    <source>
        <dbReference type="ARBA" id="ARBA00022833"/>
    </source>
</evidence>
<keyword evidence="7" id="KW-0539">Nucleus</keyword>
<keyword evidence="5" id="KW-0238">DNA-binding</keyword>
<feature type="compositionally biased region" description="Polar residues" evidence="8">
    <location>
        <begin position="267"/>
        <end position="280"/>
    </location>
</feature>
<keyword evidence="3" id="KW-0862">Zinc</keyword>
<dbReference type="GO" id="GO:0006351">
    <property type="term" value="P:DNA-templated transcription"/>
    <property type="evidence" value="ECO:0007669"/>
    <property type="project" value="InterPro"/>
</dbReference>
<gene>
    <name evidence="10" type="ORF">BCR42DRAFT_456719</name>
</gene>
<evidence type="ECO:0000313" key="10">
    <source>
        <dbReference type="EMBL" id="ORZ05847.1"/>
    </source>
</evidence>
<feature type="region of interest" description="Disordered" evidence="8">
    <location>
        <begin position="154"/>
        <end position="219"/>
    </location>
</feature>
<protein>
    <submittedName>
        <fullName evidence="10">Fungal-specific transcription factor domain-domain-containing protein</fullName>
    </submittedName>
</protein>
<evidence type="ECO:0000256" key="5">
    <source>
        <dbReference type="ARBA" id="ARBA00023125"/>
    </source>
</evidence>
<dbReference type="InterPro" id="IPR001138">
    <property type="entry name" value="Zn2Cys6_DnaBD"/>
</dbReference>
<evidence type="ECO:0000256" key="6">
    <source>
        <dbReference type="ARBA" id="ARBA00023163"/>
    </source>
</evidence>
<dbReference type="PROSITE" id="PS00463">
    <property type="entry name" value="ZN2_CY6_FUNGAL_1"/>
    <property type="match status" value="1"/>
</dbReference>
<dbReference type="CDD" id="cd12148">
    <property type="entry name" value="fungal_TF_MHR"/>
    <property type="match status" value="1"/>
</dbReference>
<evidence type="ECO:0000259" key="9">
    <source>
        <dbReference type="PROSITE" id="PS50048"/>
    </source>
</evidence>
<dbReference type="EMBL" id="MCGE01000042">
    <property type="protein sequence ID" value="ORZ05847.1"/>
    <property type="molecule type" value="Genomic_DNA"/>
</dbReference>
<dbReference type="GO" id="GO:0000981">
    <property type="term" value="F:DNA-binding transcription factor activity, RNA polymerase II-specific"/>
    <property type="evidence" value="ECO:0007669"/>
    <property type="project" value="InterPro"/>
</dbReference>
<dbReference type="GO" id="GO:0008270">
    <property type="term" value="F:zinc ion binding"/>
    <property type="evidence" value="ECO:0007669"/>
    <property type="project" value="InterPro"/>
</dbReference>
<feature type="compositionally biased region" description="Polar residues" evidence="8">
    <location>
        <begin position="848"/>
        <end position="863"/>
    </location>
</feature>
<dbReference type="Pfam" id="PF04082">
    <property type="entry name" value="Fungal_trans"/>
    <property type="match status" value="1"/>
</dbReference>
<feature type="compositionally biased region" description="Low complexity" evidence="8">
    <location>
        <begin position="186"/>
        <end position="200"/>
    </location>
</feature>
<evidence type="ECO:0000256" key="4">
    <source>
        <dbReference type="ARBA" id="ARBA00023015"/>
    </source>
</evidence>
<proteinExistence type="predicted"/>
<dbReference type="GO" id="GO:0003677">
    <property type="term" value="F:DNA binding"/>
    <property type="evidence" value="ECO:0007669"/>
    <property type="project" value="UniProtKB-KW"/>
</dbReference>
<dbReference type="InterPro" id="IPR007219">
    <property type="entry name" value="XnlR_reg_dom"/>
</dbReference>
<dbReference type="InterPro" id="IPR051615">
    <property type="entry name" value="Transcr_Regulatory_Elem"/>
</dbReference>
<keyword evidence="2" id="KW-0479">Metal-binding</keyword>